<dbReference type="AlphaFoldDB" id="A0A0F2LWC6"/>
<reference evidence="2 3" key="2">
    <citation type="journal article" date="2015" name="Eukaryot. Cell">
        <title>Asexual propagation of a virulent clone complex in a human and feline outbreak of sporotrichosis.</title>
        <authorList>
            <person name="Teixeira Mde M."/>
            <person name="Rodrigues A.M."/>
            <person name="Tsui C.K."/>
            <person name="de Almeida L.G."/>
            <person name="Van Diepeningen A.D."/>
            <person name="van den Ende B.G."/>
            <person name="Fernandes G.F."/>
            <person name="Kano R."/>
            <person name="Hamelin R.C."/>
            <person name="Lopes-Bezerra L.M."/>
            <person name="Vasconcelos A.T."/>
            <person name="de Hoog S."/>
            <person name="de Camargo Z.P."/>
            <person name="Felipe M.S."/>
        </authorList>
    </citation>
    <scope>NUCLEOTIDE SEQUENCE [LARGE SCALE GENOMIC DNA]</scope>
    <source>
        <strain evidence="2 3">1099-18</strain>
    </source>
</reference>
<evidence type="ECO:0000256" key="1">
    <source>
        <dbReference type="SAM" id="MobiDB-lite"/>
    </source>
</evidence>
<dbReference type="OrthoDB" id="10250268at2759"/>
<dbReference type="VEuPathDB" id="FungiDB:SPSK_05556"/>
<organism evidence="2 3">
    <name type="scientific">Sporothrix schenckii 1099-18</name>
    <dbReference type="NCBI Taxonomy" id="1397361"/>
    <lineage>
        <taxon>Eukaryota</taxon>
        <taxon>Fungi</taxon>
        <taxon>Dikarya</taxon>
        <taxon>Ascomycota</taxon>
        <taxon>Pezizomycotina</taxon>
        <taxon>Sordariomycetes</taxon>
        <taxon>Sordariomycetidae</taxon>
        <taxon>Ophiostomatales</taxon>
        <taxon>Ophiostomataceae</taxon>
        <taxon>Sporothrix</taxon>
    </lineage>
</organism>
<dbReference type="EMBL" id="AXCR01000012">
    <property type="protein sequence ID" value="KJR81134.1"/>
    <property type="molecule type" value="Genomic_DNA"/>
</dbReference>
<gene>
    <name evidence="2" type="ORF">SPSK_05556</name>
</gene>
<sequence length="243" mass="27091">MEGSHNAARDLRSFYSQSIAPPEYSRSNAAVRLDSRPRKSGFFSGDGPAYRGDGRDAQFGKHRQSAHEMKPFSSTMPFTITYGLSGKAASATMKAKFAAANPGVSGEGLYMDFIYRSWAQSPDRPLSKVHRSHGLKTMLQCGDVDQISAEVFHFLCGIHQCKYGDGFMRDDMVLCDCDGKVPRCFATVYMELARKVEYLEQKLKKYRAARSSDVHAPNPSHLERPSRLRNSLIMNSANMDNIG</sequence>
<proteinExistence type="predicted"/>
<dbReference type="KEGG" id="ssck:SPSK_05556"/>
<name>A0A0F2LWC6_SPOSC</name>
<evidence type="ECO:0000313" key="2">
    <source>
        <dbReference type="EMBL" id="KJR81134.1"/>
    </source>
</evidence>
<dbReference type="GeneID" id="27667576"/>
<evidence type="ECO:0000313" key="3">
    <source>
        <dbReference type="Proteomes" id="UP000033710"/>
    </source>
</evidence>
<reference evidence="2 3" key="1">
    <citation type="journal article" date="2014" name="BMC Genomics">
        <title>Comparative genomics of the major fungal agents of human and animal Sporotrichosis: Sporothrix schenckii and Sporothrix brasiliensis.</title>
        <authorList>
            <person name="Teixeira M.M."/>
            <person name="de Almeida L.G."/>
            <person name="Kubitschek-Barreira P."/>
            <person name="Alves F.L."/>
            <person name="Kioshima E.S."/>
            <person name="Abadio A.K."/>
            <person name="Fernandes L."/>
            <person name="Derengowski L.S."/>
            <person name="Ferreira K.S."/>
            <person name="Souza R.C."/>
            <person name="Ruiz J.C."/>
            <person name="de Andrade N.C."/>
            <person name="Paes H.C."/>
            <person name="Nicola A.M."/>
            <person name="Albuquerque P."/>
            <person name="Gerber A.L."/>
            <person name="Martins V.P."/>
            <person name="Peconick L.D."/>
            <person name="Neto A.V."/>
            <person name="Chaucanez C.B."/>
            <person name="Silva P.A."/>
            <person name="Cunha O.L."/>
            <person name="de Oliveira F.F."/>
            <person name="dos Santos T.C."/>
            <person name="Barros A.L."/>
            <person name="Soares M.A."/>
            <person name="de Oliveira L.M."/>
            <person name="Marini M.M."/>
            <person name="Villalobos-Duno H."/>
            <person name="Cunha M.M."/>
            <person name="de Hoog S."/>
            <person name="da Silveira J.F."/>
            <person name="Henrissat B."/>
            <person name="Nino-Vega G.A."/>
            <person name="Cisalpino P.S."/>
            <person name="Mora-Montes H.M."/>
            <person name="Almeida S.R."/>
            <person name="Stajich J.E."/>
            <person name="Lopes-Bezerra L.M."/>
            <person name="Vasconcelos A.T."/>
            <person name="Felipe M.S."/>
        </authorList>
    </citation>
    <scope>NUCLEOTIDE SEQUENCE [LARGE SCALE GENOMIC DNA]</scope>
    <source>
        <strain evidence="2 3">1099-18</strain>
    </source>
</reference>
<comment type="caution">
    <text evidence="2">The sequence shown here is derived from an EMBL/GenBank/DDBJ whole genome shotgun (WGS) entry which is preliminary data.</text>
</comment>
<accession>A0A0F2LWC6</accession>
<dbReference type="RefSeq" id="XP_016583810.1">
    <property type="nucleotide sequence ID" value="XM_016732299.1"/>
</dbReference>
<protein>
    <submittedName>
        <fullName evidence="2">Uncharacterized protein</fullName>
    </submittedName>
</protein>
<dbReference type="Proteomes" id="UP000033710">
    <property type="component" value="Unassembled WGS sequence"/>
</dbReference>
<feature type="region of interest" description="Disordered" evidence="1">
    <location>
        <begin position="26"/>
        <end position="53"/>
    </location>
</feature>